<protein>
    <submittedName>
        <fullName evidence="2">Competence/damage-inducible protein A</fullName>
    </submittedName>
</protein>
<dbReference type="SUPFAM" id="SSF53218">
    <property type="entry name" value="Molybdenum cofactor biosynthesis proteins"/>
    <property type="match status" value="1"/>
</dbReference>
<reference evidence="2 3" key="1">
    <citation type="submission" date="2020-05" db="EMBL/GenBank/DDBJ databases">
        <authorList>
            <person name="Whitworth D."/>
        </authorList>
    </citation>
    <scope>NUCLEOTIDE SEQUENCE [LARGE SCALE GENOMIC DNA]</scope>
    <source>
        <strain evidence="2 3">CA046A</strain>
    </source>
</reference>
<evidence type="ECO:0000259" key="1">
    <source>
        <dbReference type="SMART" id="SM00852"/>
    </source>
</evidence>
<name>A0A3A8IJU2_9BACT</name>
<dbReference type="Pfam" id="PF00994">
    <property type="entry name" value="MoCF_biosynth"/>
    <property type="match status" value="1"/>
</dbReference>
<dbReference type="Pfam" id="PF24102">
    <property type="entry name" value="FLAD1_M"/>
    <property type="match status" value="1"/>
</dbReference>
<dbReference type="InterPro" id="IPR001453">
    <property type="entry name" value="MoaB/Mog_dom"/>
</dbReference>
<dbReference type="Proteomes" id="UP000528460">
    <property type="component" value="Unassembled WGS sequence"/>
</dbReference>
<dbReference type="InterPro" id="IPR050101">
    <property type="entry name" value="CinA"/>
</dbReference>
<sequence length="245" mass="26243">MERTGAAAIIIGNEVLTAKVKDENGPHLIQRLRELGIPLVSVETILDDVDAIVDAVARARRKARYVFTSGGIGPTHDDVTVRAVALALGRPVVRLPEMVSAIQARAGTSPVTPESLRLADAPEGAVLLAQPGMWFPVLTVGDLFLLPGVPQLFRLQLETVLSRLSGTPVHLVNLYFNLGESALAAVLDRVALDMPHVAIGSYPVFDAAMDYRVKVTVEAPERAHVDDAVGRLLAGFPADALVRRE</sequence>
<dbReference type="InterPro" id="IPR056596">
    <property type="entry name" value="FLAD1_M"/>
</dbReference>
<accession>A0A3A8IJU2</accession>
<feature type="domain" description="MoaB/Mog" evidence="1">
    <location>
        <begin position="7"/>
        <end position="167"/>
    </location>
</feature>
<dbReference type="PANTHER" id="PTHR13939">
    <property type="entry name" value="NICOTINAMIDE-NUCLEOTIDE AMIDOHYDROLASE PNCC"/>
    <property type="match status" value="1"/>
</dbReference>
<dbReference type="PANTHER" id="PTHR13939:SF0">
    <property type="entry name" value="NMN AMIDOHYDROLASE-LIKE PROTEIN YFAY"/>
    <property type="match status" value="1"/>
</dbReference>
<dbReference type="OrthoDB" id="9801454at2"/>
<gene>
    <name evidence="2" type="ORF">HNS30_12785</name>
</gene>
<organism evidence="2 3">
    <name type="scientific">Corallococcus exercitus</name>
    <dbReference type="NCBI Taxonomy" id="2316736"/>
    <lineage>
        <taxon>Bacteria</taxon>
        <taxon>Pseudomonadati</taxon>
        <taxon>Myxococcota</taxon>
        <taxon>Myxococcia</taxon>
        <taxon>Myxococcales</taxon>
        <taxon>Cystobacterineae</taxon>
        <taxon>Myxococcaceae</taxon>
        <taxon>Corallococcus</taxon>
    </lineage>
</organism>
<dbReference type="EMBL" id="JABFJW010000080">
    <property type="protein sequence ID" value="NOK09904.1"/>
    <property type="molecule type" value="Genomic_DNA"/>
</dbReference>
<dbReference type="Gene3D" id="3.40.980.10">
    <property type="entry name" value="MoaB/Mog-like domain"/>
    <property type="match status" value="1"/>
</dbReference>
<evidence type="ECO:0000313" key="2">
    <source>
        <dbReference type="EMBL" id="NOK09904.1"/>
    </source>
</evidence>
<proteinExistence type="predicted"/>
<evidence type="ECO:0000313" key="3">
    <source>
        <dbReference type="Proteomes" id="UP000528460"/>
    </source>
</evidence>
<dbReference type="RefSeq" id="WP_120525645.1">
    <property type="nucleotide sequence ID" value="NZ_JABFJW010000080.1"/>
</dbReference>
<comment type="caution">
    <text evidence="2">The sequence shown here is derived from an EMBL/GenBank/DDBJ whole genome shotgun (WGS) entry which is preliminary data.</text>
</comment>
<dbReference type="SMART" id="SM00852">
    <property type="entry name" value="MoCF_biosynth"/>
    <property type="match status" value="1"/>
</dbReference>
<dbReference type="AlphaFoldDB" id="A0A3A8IJU2"/>
<dbReference type="InterPro" id="IPR036425">
    <property type="entry name" value="MoaB/Mog-like_dom_sf"/>
</dbReference>